<evidence type="ECO:0000313" key="1">
    <source>
        <dbReference type="EnsemblPlants" id="PGSC0003DMT400090774"/>
    </source>
</evidence>
<protein>
    <recommendedName>
        <fullName evidence="3">Integrase core domain containing protein</fullName>
    </recommendedName>
</protein>
<dbReference type="EnsemblPlants" id="PGSC0003DMT400090774">
    <property type="protein sequence ID" value="PGSC0003DMT400090774"/>
    <property type="gene ID" value="PGSC0003DMG400040345"/>
</dbReference>
<sequence>MKESREESIFRDLPDLVTVVQPVIQTSLTETSIATPSISDTVIPSEVTPGINAQILSTIPGTNAQLEGVNPSPFPTHSAQESEWTKAEVVLNAETRHSREIELIQGYGRSYTRRNVRENAEQEAPPQAPQAPIDPLADQASNVEIRVAFQVLAQAMTAQANKEVVVPMNHIWVRWLQELGTSRDESSDVSWF</sequence>
<proteinExistence type="predicted"/>
<dbReference type="HOGENOM" id="CLU_1417382_0_0_1"/>
<reference evidence="2" key="1">
    <citation type="journal article" date="2011" name="Nature">
        <title>Genome sequence and analysis of the tuber crop potato.</title>
        <authorList>
            <consortium name="The Potato Genome Sequencing Consortium"/>
        </authorList>
    </citation>
    <scope>NUCLEOTIDE SEQUENCE [LARGE SCALE GENOMIC DNA]</scope>
    <source>
        <strain evidence="2">cv. DM1-3 516 R44</strain>
    </source>
</reference>
<name>M1DL54_SOLTU</name>
<accession>M1DL54</accession>
<organism evidence="1 2">
    <name type="scientific">Solanum tuberosum</name>
    <name type="common">Potato</name>
    <dbReference type="NCBI Taxonomy" id="4113"/>
    <lineage>
        <taxon>Eukaryota</taxon>
        <taxon>Viridiplantae</taxon>
        <taxon>Streptophyta</taxon>
        <taxon>Embryophyta</taxon>
        <taxon>Tracheophyta</taxon>
        <taxon>Spermatophyta</taxon>
        <taxon>Magnoliopsida</taxon>
        <taxon>eudicotyledons</taxon>
        <taxon>Gunneridae</taxon>
        <taxon>Pentapetalae</taxon>
        <taxon>asterids</taxon>
        <taxon>lamiids</taxon>
        <taxon>Solanales</taxon>
        <taxon>Solanaceae</taxon>
        <taxon>Solanoideae</taxon>
        <taxon>Solaneae</taxon>
        <taxon>Solanum</taxon>
    </lineage>
</organism>
<dbReference type="InParanoid" id="M1DL54"/>
<dbReference type="Proteomes" id="UP000011115">
    <property type="component" value="Unassembled WGS sequence"/>
</dbReference>
<keyword evidence="2" id="KW-1185">Reference proteome</keyword>
<dbReference type="AlphaFoldDB" id="M1DL54"/>
<evidence type="ECO:0008006" key="3">
    <source>
        <dbReference type="Google" id="ProtNLM"/>
    </source>
</evidence>
<evidence type="ECO:0000313" key="2">
    <source>
        <dbReference type="Proteomes" id="UP000011115"/>
    </source>
</evidence>
<reference evidence="1" key="2">
    <citation type="submission" date="2015-06" db="UniProtKB">
        <authorList>
            <consortium name="EnsemblPlants"/>
        </authorList>
    </citation>
    <scope>IDENTIFICATION</scope>
    <source>
        <strain evidence="1">DM1-3 516 R44</strain>
    </source>
</reference>
<dbReference type="Gramene" id="PGSC0003DMT400090774">
    <property type="protein sequence ID" value="PGSC0003DMT400090774"/>
    <property type="gene ID" value="PGSC0003DMG400040345"/>
</dbReference>
<dbReference type="PaxDb" id="4113-PGSC0003DMT400090774"/>